<keyword evidence="8" id="KW-0418">Kinase</keyword>
<evidence type="ECO:0000256" key="10">
    <source>
        <dbReference type="ARBA" id="ARBA00022989"/>
    </source>
</evidence>
<organism evidence="15 16">
    <name type="scientific">Hominiventricola filiformis</name>
    <dbReference type="NCBI Taxonomy" id="2885352"/>
    <lineage>
        <taxon>Bacteria</taxon>
        <taxon>Bacillati</taxon>
        <taxon>Bacillota</taxon>
        <taxon>Clostridia</taxon>
        <taxon>Lachnospirales</taxon>
        <taxon>Lachnospiraceae</taxon>
        <taxon>Hominiventricola</taxon>
    </lineage>
</organism>
<evidence type="ECO:0000313" key="15">
    <source>
        <dbReference type="EMBL" id="MCC2127515.1"/>
    </source>
</evidence>
<name>A0AAE3AD04_9FIRM</name>
<dbReference type="PRINTS" id="PR00344">
    <property type="entry name" value="BCTRLSENSOR"/>
</dbReference>
<dbReference type="SUPFAM" id="SSF47384">
    <property type="entry name" value="Homodimeric domain of signal transducing histidine kinase"/>
    <property type="match status" value="1"/>
</dbReference>
<dbReference type="Pfam" id="PF02518">
    <property type="entry name" value="HATPase_c"/>
    <property type="match status" value="1"/>
</dbReference>
<keyword evidence="6 13" id="KW-0812">Transmembrane</keyword>
<evidence type="ECO:0000256" key="4">
    <source>
        <dbReference type="ARBA" id="ARBA00022553"/>
    </source>
</evidence>
<evidence type="ECO:0000259" key="14">
    <source>
        <dbReference type="PROSITE" id="PS50109"/>
    </source>
</evidence>
<reference evidence="15 16" key="1">
    <citation type="submission" date="2021-10" db="EMBL/GenBank/DDBJ databases">
        <title>Anaerobic single-cell dispensing facilitates the cultivation of human gut bacteria.</title>
        <authorList>
            <person name="Afrizal A."/>
        </authorList>
    </citation>
    <scope>NUCLEOTIDE SEQUENCE [LARGE SCALE GENOMIC DNA]</scope>
    <source>
        <strain evidence="15 16">CLA-AA-H276</strain>
    </source>
</reference>
<comment type="caution">
    <text evidence="15">The sequence shown here is derived from an EMBL/GenBank/DDBJ whole genome shotgun (WGS) entry which is preliminary data.</text>
</comment>
<dbReference type="Gene3D" id="1.10.287.130">
    <property type="match status" value="1"/>
</dbReference>
<sequence>MEKLKSQITVKDTLITIGILGATSVAVYLLQQFVSSNSDSHVPLLFVLAVLFISRFTDGYIYGLVASMVAVVGVNYVFTYPYFEFNFTITGYPLTFLSMLAVSISVGTLTTQIKQQEQIKLEVEKEKMRANLLRAVSHDIRTPLTSIVGSASGILDNHEILTEEKKMELVQDIKDEAQWLIRIVENLLSVTRIHGDNTQIKTEEEVVEEIISSAVIKFAKRFPDVKIDVEMPQEFLMVPMDGILIEQVLVNLLENSVLHGKTTKLIRIVVIHEPGKLLVAVEDDGQGIKPEVLPEMFEGKIHSEEDGEEYDAKRNMGIGLSVCKSIITAHKGGVKAENMSAGGARVMFWLPMEEDETDGD</sequence>
<gene>
    <name evidence="15" type="ORF">LKD36_15270</name>
</gene>
<feature type="transmembrane region" description="Helical" evidence="13">
    <location>
        <begin position="64"/>
        <end position="83"/>
    </location>
</feature>
<dbReference type="RefSeq" id="WP_118771565.1">
    <property type="nucleotide sequence ID" value="NZ_JAJEPS010000022.1"/>
</dbReference>
<evidence type="ECO:0000256" key="3">
    <source>
        <dbReference type="ARBA" id="ARBA00012438"/>
    </source>
</evidence>
<dbReference type="CDD" id="cd00082">
    <property type="entry name" value="HisKA"/>
    <property type="match status" value="1"/>
</dbReference>
<evidence type="ECO:0000256" key="6">
    <source>
        <dbReference type="ARBA" id="ARBA00022692"/>
    </source>
</evidence>
<dbReference type="GO" id="GO:0005886">
    <property type="term" value="C:plasma membrane"/>
    <property type="evidence" value="ECO:0007669"/>
    <property type="project" value="TreeGrafter"/>
</dbReference>
<dbReference type="PANTHER" id="PTHR45569">
    <property type="entry name" value="SENSOR PROTEIN KDPD"/>
    <property type="match status" value="1"/>
</dbReference>
<dbReference type="GO" id="GO:0005524">
    <property type="term" value="F:ATP binding"/>
    <property type="evidence" value="ECO:0007669"/>
    <property type="project" value="UniProtKB-KW"/>
</dbReference>
<keyword evidence="11" id="KW-0902">Two-component regulatory system</keyword>
<evidence type="ECO:0000256" key="11">
    <source>
        <dbReference type="ARBA" id="ARBA00023012"/>
    </source>
</evidence>
<evidence type="ECO:0000313" key="16">
    <source>
        <dbReference type="Proteomes" id="UP001198220"/>
    </source>
</evidence>
<dbReference type="GO" id="GO:0000155">
    <property type="term" value="F:phosphorelay sensor kinase activity"/>
    <property type="evidence" value="ECO:0007669"/>
    <property type="project" value="InterPro"/>
</dbReference>
<keyword evidence="12 13" id="KW-0472">Membrane</keyword>
<evidence type="ECO:0000256" key="9">
    <source>
        <dbReference type="ARBA" id="ARBA00022840"/>
    </source>
</evidence>
<dbReference type="PANTHER" id="PTHR45569:SF1">
    <property type="entry name" value="SENSOR PROTEIN KDPD"/>
    <property type="match status" value="1"/>
</dbReference>
<feature type="transmembrane region" description="Helical" evidence="13">
    <location>
        <begin position="89"/>
        <end position="110"/>
    </location>
</feature>
<dbReference type="EMBL" id="JAJEPS010000022">
    <property type="protein sequence ID" value="MCC2127515.1"/>
    <property type="molecule type" value="Genomic_DNA"/>
</dbReference>
<comment type="subcellular location">
    <subcellularLocation>
        <location evidence="2">Membrane</location>
        <topology evidence="2">Multi-pass membrane protein</topology>
    </subcellularLocation>
</comment>
<dbReference type="InterPro" id="IPR003594">
    <property type="entry name" value="HATPase_dom"/>
</dbReference>
<feature type="transmembrane region" description="Helical" evidence="13">
    <location>
        <begin position="12"/>
        <end position="34"/>
    </location>
</feature>
<keyword evidence="7" id="KW-0547">Nucleotide-binding</keyword>
<dbReference type="InterPro" id="IPR052023">
    <property type="entry name" value="Histidine_kinase_KdpD"/>
</dbReference>
<dbReference type="InterPro" id="IPR005467">
    <property type="entry name" value="His_kinase_dom"/>
</dbReference>
<dbReference type="Gene3D" id="3.30.565.10">
    <property type="entry name" value="Histidine kinase-like ATPase, C-terminal domain"/>
    <property type="match status" value="1"/>
</dbReference>
<feature type="domain" description="Histidine kinase" evidence="14">
    <location>
        <begin position="135"/>
        <end position="354"/>
    </location>
</feature>
<evidence type="ECO:0000256" key="1">
    <source>
        <dbReference type="ARBA" id="ARBA00000085"/>
    </source>
</evidence>
<dbReference type="InterPro" id="IPR025201">
    <property type="entry name" value="KdpD_TM"/>
</dbReference>
<dbReference type="AlphaFoldDB" id="A0AAE3AD04"/>
<keyword evidence="4" id="KW-0597">Phosphoprotein</keyword>
<dbReference type="InterPro" id="IPR038318">
    <property type="entry name" value="KdpD_sf"/>
</dbReference>
<dbReference type="Pfam" id="PF00512">
    <property type="entry name" value="HisKA"/>
    <property type="match status" value="1"/>
</dbReference>
<keyword evidence="5" id="KW-0808">Transferase</keyword>
<keyword evidence="9" id="KW-0067">ATP-binding</keyword>
<protein>
    <recommendedName>
        <fullName evidence="3">histidine kinase</fullName>
        <ecNumber evidence="3">2.7.13.3</ecNumber>
    </recommendedName>
</protein>
<dbReference type="EC" id="2.7.13.3" evidence="3"/>
<proteinExistence type="predicted"/>
<dbReference type="PROSITE" id="PS50109">
    <property type="entry name" value="HIS_KIN"/>
    <property type="match status" value="1"/>
</dbReference>
<keyword evidence="16" id="KW-1185">Reference proteome</keyword>
<dbReference type="Proteomes" id="UP001198220">
    <property type="component" value="Unassembled WGS sequence"/>
</dbReference>
<accession>A0AAE3AD04</accession>
<dbReference type="SUPFAM" id="SSF55874">
    <property type="entry name" value="ATPase domain of HSP90 chaperone/DNA topoisomerase II/histidine kinase"/>
    <property type="match status" value="1"/>
</dbReference>
<dbReference type="SMART" id="SM00387">
    <property type="entry name" value="HATPase_c"/>
    <property type="match status" value="1"/>
</dbReference>
<feature type="transmembrane region" description="Helical" evidence="13">
    <location>
        <begin position="40"/>
        <end position="57"/>
    </location>
</feature>
<comment type="catalytic activity">
    <reaction evidence="1">
        <text>ATP + protein L-histidine = ADP + protein N-phospho-L-histidine.</text>
        <dbReference type="EC" id="2.7.13.3"/>
    </reaction>
</comment>
<evidence type="ECO:0000256" key="8">
    <source>
        <dbReference type="ARBA" id="ARBA00022777"/>
    </source>
</evidence>
<dbReference type="InterPro" id="IPR036097">
    <property type="entry name" value="HisK_dim/P_sf"/>
</dbReference>
<evidence type="ECO:0000256" key="12">
    <source>
        <dbReference type="ARBA" id="ARBA00023136"/>
    </source>
</evidence>
<dbReference type="InterPro" id="IPR004358">
    <property type="entry name" value="Sig_transdc_His_kin-like_C"/>
</dbReference>
<dbReference type="SMART" id="SM00388">
    <property type="entry name" value="HisKA"/>
    <property type="match status" value="1"/>
</dbReference>
<evidence type="ECO:0000256" key="13">
    <source>
        <dbReference type="SAM" id="Phobius"/>
    </source>
</evidence>
<dbReference type="InterPro" id="IPR003661">
    <property type="entry name" value="HisK_dim/P_dom"/>
</dbReference>
<keyword evidence="10 13" id="KW-1133">Transmembrane helix</keyword>
<dbReference type="Gene3D" id="1.20.120.620">
    <property type="entry name" value="Backbone structure of the membrane domain of e. Coli histidine kinase receptor kdpd"/>
    <property type="match status" value="1"/>
</dbReference>
<evidence type="ECO:0000256" key="5">
    <source>
        <dbReference type="ARBA" id="ARBA00022679"/>
    </source>
</evidence>
<evidence type="ECO:0000256" key="2">
    <source>
        <dbReference type="ARBA" id="ARBA00004141"/>
    </source>
</evidence>
<dbReference type="Pfam" id="PF13493">
    <property type="entry name" value="DUF4118"/>
    <property type="match status" value="1"/>
</dbReference>
<dbReference type="InterPro" id="IPR036890">
    <property type="entry name" value="HATPase_C_sf"/>
</dbReference>
<evidence type="ECO:0000256" key="7">
    <source>
        <dbReference type="ARBA" id="ARBA00022741"/>
    </source>
</evidence>